<dbReference type="GO" id="GO:0003723">
    <property type="term" value="F:RNA binding"/>
    <property type="evidence" value="ECO:0007669"/>
    <property type="project" value="UniProtKB-KW"/>
</dbReference>
<evidence type="ECO:0000256" key="4">
    <source>
        <dbReference type="ARBA" id="ARBA00016856"/>
    </source>
</evidence>
<keyword evidence="14" id="KW-1185">Reference proteome</keyword>
<dbReference type="AlphaFoldDB" id="A0A1W0WH92"/>
<comment type="caution">
    <text evidence="13">The sequence shown here is derived from an EMBL/GenBank/DDBJ whole genome shotgun (WGS) entry which is preliminary data.</text>
</comment>
<accession>A0A1W0WH92</accession>
<feature type="compositionally biased region" description="Low complexity" evidence="11">
    <location>
        <begin position="28"/>
        <end position="44"/>
    </location>
</feature>
<evidence type="ECO:0000313" key="14">
    <source>
        <dbReference type="Proteomes" id="UP000192578"/>
    </source>
</evidence>
<feature type="compositionally biased region" description="Low complexity" evidence="11">
    <location>
        <begin position="355"/>
        <end position="367"/>
    </location>
</feature>
<evidence type="ECO:0000256" key="8">
    <source>
        <dbReference type="ARBA" id="ARBA00022927"/>
    </source>
</evidence>
<evidence type="ECO:0000256" key="2">
    <source>
        <dbReference type="ARBA" id="ARBA00004496"/>
    </source>
</evidence>
<keyword evidence="6" id="KW-0963">Cytoplasm</keyword>
<evidence type="ECO:0000256" key="5">
    <source>
        <dbReference type="ARBA" id="ARBA00022448"/>
    </source>
</evidence>
<proteinExistence type="inferred from homology"/>
<feature type="compositionally biased region" description="Basic and acidic residues" evidence="11">
    <location>
        <begin position="79"/>
        <end position="93"/>
    </location>
</feature>
<evidence type="ECO:0000256" key="7">
    <source>
        <dbReference type="ARBA" id="ARBA00022884"/>
    </source>
</evidence>
<dbReference type="InterPro" id="IPR038092">
    <property type="entry name" value="PHAX_RNA-binding_sf"/>
</dbReference>
<keyword evidence="9" id="KW-0539">Nucleus</keyword>
<evidence type="ECO:0000259" key="12">
    <source>
        <dbReference type="Pfam" id="PF10258"/>
    </source>
</evidence>
<dbReference type="GO" id="GO:0005634">
    <property type="term" value="C:nucleus"/>
    <property type="evidence" value="ECO:0007669"/>
    <property type="project" value="UniProtKB-SubCell"/>
</dbReference>
<name>A0A1W0WH92_HYPEX</name>
<dbReference type="Pfam" id="PF10258">
    <property type="entry name" value="PHAX_RNA-bd"/>
    <property type="match status" value="1"/>
</dbReference>
<evidence type="ECO:0000256" key="6">
    <source>
        <dbReference type="ARBA" id="ARBA00022490"/>
    </source>
</evidence>
<sequence length="384" mass="40276">MSTSRNRKPSMSEEESDPESGEERDTSPAGPKTGQAAAASAAPGNPFNQTALEKRQRGNVWTNVVMAEDLTSSISKVSTRTEDEGTKRSKFVDLDSPSTSADAFPSSAPRGAEISGARGGAARGKGARGRRGGGRGGKVTAAGSPATPVTSTSKATDVMAAGDVARPPGTGEKRKNGMRPRAKRISTTKSGENLEVKTSFYTTYPDLKVEITDDDRVDVAARKAVAQLKEKFNPWTITQIVNHLGNAESRKLLQLTKTIEASGGMLTKDGKTRRTPGGVFIQLFKADAGPKVGLEVLKKILTPPPSPKLEQYQAAKHKRALERRAAKRASASASASMETDGQETTTSLGARSDGPVVAPVASDSSAATHSMEVDADGTGQRVVA</sequence>
<dbReference type="GO" id="GO:0005737">
    <property type="term" value="C:cytoplasm"/>
    <property type="evidence" value="ECO:0007669"/>
    <property type="project" value="UniProtKB-SubCell"/>
</dbReference>
<keyword evidence="7" id="KW-0694">RNA-binding</keyword>
<evidence type="ECO:0000256" key="3">
    <source>
        <dbReference type="ARBA" id="ARBA00006094"/>
    </source>
</evidence>
<dbReference type="PANTHER" id="PTHR13135">
    <property type="entry name" value="CYTOSOLIC RESINIFERATOXIN BINDING PROTEIN RBP-26"/>
    <property type="match status" value="1"/>
</dbReference>
<comment type="similarity">
    <text evidence="3">Belongs to the PHAX family.</text>
</comment>
<protein>
    <recommendedName>
        <fullName evidence="4">Phosphorylated adapter RNA export protein</fullName>
    </recommendedName>
    <alternativeName>
        <fullName evidence="10">RNA U small nuclear RNA export adapter protein</fullName>
    </alternativeName>
</protein>
<evidence type="ECO:0000313" key="13">
    <source>
        <dbReference type="EMBL" id="OQV14559.1"/>
    </source>
</evidence>
<feature type="region of interest" description="Disordered" evidence="11">
    <location>
        <begin position="303"/>
        <end position="384"/>
    </location>
</feature>
<feature type="region of interest" description="Disordered" evidence="11">
    <location>
        <begin position="1"/>
        <end position="191"/>
    </location>
</feature>
<keyword evidence="5" id="KW-0813">Transport</keyword>
<comment type="subcellular location">
    <subcellularLocation>
        <location evidence="2">Cytoplasm</location>
    </subcellularLocation>
    <subcellularLocation>
        <location evidence="1">Nucleus</location>
    </subcellularLocation>
</comment>
<feature type="domain" description="Phosphorylated adapter RNA export protein RNA-binding" evidence="12">
    <location>
        <begin position="221"/>
        <end position="288"/>
    </location>
</feature>
<dbReference type="InterPro" id="IPR019385">
    <property type="entry name" value="PHAX_RNA-binding_domain"/>
</dbReference>
<organism evidence="13 14">
    <name type="scientific">Hypsibius exemplaris</name>
    <name type="common">Freshwater tardigrade</name>
    <dbReference type="NCBI Taxonomy" id="2072580"/>
    <lineage>
        <taxon>Eukaryota</taxon>
        <taxon>Metazoa</taxon>
        <taxon>Ecdysozoa</taxon>
        <taxon>Tardigrada</taxon>
        <taxon>Eutardigrada</taxon>
        <taxon>Parachela</taxon>
        <taxon>Hypsibioidea</taxon>
        <taxon>Hypsibiidae</taxon>
        <taxon>Hypsibius</taxon>
    </lineage>
</organism>
<dbReference type="Gene3D" id="1.10.10.1440">
    <property type="entry name" value="PHAX RNA-binding domain"/>
    <property type="match status" value="1"/>
</dbReference>
<feature type="compositionally biased region" description="Basic residues" evidence="11">
    <location>
        <begin position="176"/>
        <end position="186"/>
    </location>
</feature>
<feature type="compositionally biased region" description="Basic residues" evidence="11">
    <location>
        <begin position="315"/>
        <end position="327"/>
    </location>
</feature>
<keyword evidence="8" id="KW-0653">Protein transport</keyword>
<reference evidence="14" key="1">
    <citation type="submission" date="2017-01" db="EMBL/GenBank/DDBJ databases">
        <title>Comparative genomics of anhydrobiosis in the tardigrade Hypsibius dujardini.</title>
        <authorList>
            <person name="Yoshida Y."/>
            <person name="Koutsovoulos G."/>
            <person name="Laetsch D."/>
            <person name="Stevens L."/>
            <person name="Kumar S."/>
            <person name="Horikawa D."/>
            <person name="Ishino K."/>
            <person name="Komine S."/>
            <person name="Tomita M."/>
            <person name="Blaxter M."/>
            <person name="Arakawa K."/>
        </authorList>
    </citation>
    <scope>NUCLEOTIDE SEQUENCE [LARGE SCALE GENOMIC DNA]</scope>
    <source>
        <strain evidence="14">Z151</strain>
    </source>
</reference>
<dbReference type="OrthoDB" id="20573at2759"/>
<evidence type="ECO:0000256" key="9">
    <source>
        <dbReference type="ARBA" id="ARBA00023242"/>
    </source>
</evidence>
<gene>
    <name evidence="13" type="ORF">BV898_11280</name>
</gene>
<evidence type="ECO:0000256" key="10">
    <source>
        <dbReference type="ARBA" id="ARBA00030834"/>
    </source>
</evidence>
<dbReference type="Proteomes" id="UP000192578">
    <property type="component" value="Unassembled WGS sequence"/>
</dbReference>
<feature type="compositionally biased region" description="Polar residues" evidence="11">
    <location>
        <begin position="337"/>
        <end position="349"/>
    </location>
</feature>
<evidence type="ECO:0000256" key="11">
    <source>
        <dbReference type="SAM" id="MobiDB-lite"/>
    </source>
</evidence>
<dbReference type="PANTHER" id="PTHR13135:SF0">
    <property type="entry name" value="PHOSPHORYLATED ADAPTER RNA EXPORT PROTEIN"/>
    <property type="match status" value="1"/>
</dbReference>
<dbReference type="InterPro" id="IPR039047">
    <property type="entry name" value="PHAX"/>
</dbReference>
<dbReference type="GO" id="GO:0006408">
    <property type="term" value="P:snRNA export from nucleus"/>
    <property type="evidence" value="ECO:0007669"/>
    <property type="project" value="InterPro"/>
</dbReference>
<dbReference type="GO" id="GO:0015031">
    <property type="term" value="P:protein transport"/>
    <property type="evidence" value="ECO:0007669"/>
    <property type="project" value="UniProtKB-KW"/>
</dbReference>
<dbReference type="EMBL" id="MTYJ01000103">
    <property type="protein sequence ID" value="OQV14559.1"/>
    <property type="molecule type" value="Genomic_DNA"/>
</dbReference>
<evidence type="ECO:0000256" key="1">
    <source>
        <dbReference type="ARBA" id="ARBA00004123"/>
    </source>
</evidence>